<dbReference type="Proteomes" id="UP000189674">
    <property type="component" value="Chromosome"/>
</dbReference>
<feature type="region of interest" description="Disordered" evidence="1">
    <location>
        <begin position="235"/>
        <end position="290"/>
    </location>
</feature>
<feature type="compositionally biased region" description="Low complexity" evidence="1">
    <location>
        <begin position="479"/>
        <end position="493"/>
    </location>
</feature>
<name>A0A1U9NI21_9BACT</name>
<feature type="compositionally biased region" description="Gly residues" evidence="1">
    <location>
        <begin position="47"/>
        <end position="66"/>
    </location>
</feature>
<evidence type="ECO:0000256" key="1">
    <source>
        <dbReference type="SAM" id="MobiDB-lite"/>
    </source>
</evidence>
<protein>
    <submittedName>
        <fullName evidence="2">Uncharacterized protein</fullName>
    </submittedName>
</protein>
<feature type="compositionally biased region" description="Low complexity" evidence="1">
    <location>
        <begin position="36"/>
        <end position="46"/>
    </location>
</feature>
<feature type="region of interest" description="Disordered" evidence="1">
    <location>
        <begin position="446"/>
        <end position="495"/>
    </location>
</feature>
<organism evidence="2 3">
    <name type="scientific">Anaerohalosphaera lusitana</name>
    <dbReference type="NCBI Taxonomy" id="1936003"/>
    <lineage>
        <taxon>Bacteria</taxon>
        <taxon>Pseudomonadati</taxon>
        <taxon>Planctomycetota</taxon>
        <taxon>Phycisphaerae</taxon>
        <taxon>Sedimentisphaerales</taxon>
        <taxon>Anaerohalosphaeraceae</taxon>
        <taxon>Anaerohalosphaera</taxon>
    </lineage>
</organism>
<dbReference type="AlphaFoldDB" id="A0A1U9NI21"/>
<dbReference type="KEGG" id="alus:STSP2_00518"/>
<evidence type="ECO:0000313" key="2">
    <source>
        <dbReference type="EMBL" id="AQT67374.1"/>
    </source>
</evidence>
<accession>A0A1U9NI21</accession>
<dbReference type="RefSeq" id="WP_146659566.1">
    <property type="nucleotide sequence ID" value="NZ_CP019791.1"/>
</dbReference>
<gene>
    <name evidence="2" type="ORF">STSP2_00518</name>
</gene>
<feature type="region of interest" description="Disordered" evidence="1">
    <location>
        <begin position="28"/>
        <end position="66"/>
    </location>
</feature>
<dbReference type="EMBL" id="CP019791">
    <property type="protein sequence ID" value="AQT67374.1"/>
    <property type="molecule type" value="Genomic_DNA"/>
</dbReference>
<evidence type="ECO:0000313" key="3">
    <source>
        <dbReference type="Proteomes" id="UP000189674"/>
    </source>
</evidence>
<keyword evidence="3" id="KW-1185">Reference proteome</keyword>
<reference evidence="3" key="1">
    <citation type="submission" date="2017-02" db="EMBL/GenBank/DDBJ databases">
        <title>Comparative genomics and description of representatives of a novel lineage of planctomycetes thriving in anoxic sediments.</title>
        <authorList>
            <person name="Spring S."/>
            <person name="Bunk B."/>
            <person name="Sproer C."/>
        </authorList>
    </citation>
    <scope>NUCLEOTIDE SEQUENCE [LARGE SCALE GENOMIC DNA]</scope>
    <source>
        <strain evidence="3">ST-NAGAB-D1</strain>
    </source>
</reference>
<proteinExistence type="predicted"/>
<sequence length="577" mass="61612">MFGAFRGYRSVFVIVMLAIFAGGLFAAPNDRGQRRGPGQMPGMLPPGMGGPGEMGPGGHGMRGHGQGGYSGALGQVLKEVLQTVNAGGELSKEKQLEVRQTLQQEREQRRSVEYQLLEAWSNYFAGDMKGAYRGALMANKADPESADAQRTLVATAVMSGSKQYMQNAMKQVGGEIGDGGMLDLDLAGLNAAMIGQKVGPIQAVCMNSTQFMYPGKGNLCMMVWQLEEKVQVQPGGMGQVAGGEPNSMGGSDDDDRGGSRRNQNGRRGYGGGHGTPGMMPPGMGSNGHGYGGGYGGRGQMTNFDEQMMEFRNLFVRYAGNGDVAFVGVNTDSAVNSGKVAAELVSKAWPWAQVMAERGGLGEYAQMSVDPDKPMMVLTDKRGVVTYAGPASGFLPKSMMTSMEVQPVAFGSGTGGAGQIDAAVAQQMQAVSQMSEEEQQGLLGRMMGAMGGEGQQGQAAGREQSREQQRGSQMQNEQRGGQQQQAQQQAGQAGELSVAQEYDAGKLLRQAQVQLGGTSPGSILRMSRKRSERGIKYCREILQKYPRTKYADEARNLLRKVPDRYKDAFNVTDEEMGL</sequence>